<dbReference type="SUPFAM" id="SSF51197">
    <property type="entry name" value="Clavaminate synthase-like"/>
    <property type="match status" value="1"/>
</dbReference>
<dbReference type="Gene3D" id="2.60.120.330">
    <property type="entry name" value="B-lactam Antibiotic, Isopenicillin N Synthase, Chain"/>
    <property type="match status" value="1"/>
</dbReference>
<proteinExistence type="predicted"/>
<feature type="domain" description="Aspartyl/asparaginy/proline hydroxylase" evidence="1">
    <location>
        <begin position="17"/>
        <end position="174"/>
    </location>
</feature>
<dbReference type="Proteomes" id="UP000249610">
    <property type="component" value="Unassembled WGS sequence"/>
</dbReference>
<reference evidence="2 3" key="1">
    <citation type="submission" date="2018-06" db="EMBL/GenBank/DDBJ databases">
        <title>Genomic Encyclopedia of Archaeal and Bacterial Type Strains, Phase II (KMG-II): from individual species to whole genera.</title>
        <authorList>
            <person name="Goeker M."/>
        </authorList>
    </citation>
    <scope>NUCLEOTIDE SEQUENCE [LARGE SCALE GENOMIC DNA]</scope>
    <source>
        <strain evidence="2 3">DSM 23446</strain>
    </source>
</reference>
<dbReference type="EMBL" id="QLLK01000011">
    <property type="protein sequence ID" value="RAI86010.1"/>
    <property type="molecule type" value="Genomic_DNA"/>
</dbReference>
<gene>
    <name evidence="2" type="ORF">LV83_03454</name>
</gene>
<protein>
    <submittedName>
        <fullName evidence="2">Aspartyl/asparaginyl beta-hydroxylase</fullName>
    </submittedName>
</protein>
<evidence type="ECO:0000313" key="2">
    <source>
        <dbReference type="EMBL" id="RAI86010.1"/>
    </source>
</evidence>
<organism evidence="2 3">
    <name type="scientific">Algoriphagus yeomjeoni</name>
    <dbReference type="NCBI Taxonomy" id="291403"/>
    <lineage>
        <taxon>Bacteria</taxon>
        <taxon>Pseudomonadati</taxon>
        <taxon>Bacteroidota</taxon>
        <taxon>Cytophagia</taxon>
        <taxon>Cytophagales</taxon>
        <taxon>Cyclobacteriaceae</taxon>
        <taxon>Algoriphagus</taxon>
    </lineage>
</organism>
<dbReference type="RefSeq" id="WP_111612777.1">
    <property type="nucleotide sequence ID" value="NZ_QLLK01000011.1"/>
</dbReference>
<dbReference type="InterPro" id="IPR007803">
    <property type="entry name" value="Asp/Arg/Pro-Hydrxlase"/>
</dbReference>
<keyword evidence="3" id="KW-1185">Reference proteome</keyword>
<dbReference type="InterPro" id="IPR027443">
    <property type="entry name" value="IPNS-like_sf"/>
</dbReference>
<sequence>MSNSDRVQLPFHFDILTLQSEVKNLINIEWIDHFVTQNYDGNWSVIPLTAQAGVTHPIQMAAAIPGDYDFVATPFLELCPYIKSVLACFEAEKCSVRLMKLTPGSEINEHRDYDLDEGEVRVHIPIFTNEKVSFFVNNTKVKMQEGECWYLRLSDPHRVINEGESDRIHLVMDLKVNDWLSEILTKSLA</sequence>
<evidence type="ECO:0000259" key="1">
    <source>
        <dbReference type="Pfam" id="PF05118"/>
    </source>
</evidence>
<dbReference type="OrthoDB" id="1441538at2"/>
<dbReference type="AlphaFoldDB" id="A0A327P1B6"/>
<dbReference type="Pfam" id="PF05118">
    <property type="entry name" value="Asp_Arg_Hydrox"/>
    <property type="match status" value="1"/>
</dbReference>
<evidence type="ECO:0000313" key="3">
    <source>
        <dbReference type="Proteomes" id="UP000249610"/>
    </source>
</evidence>
<name>A0A327P1B6_9BACT</name>
<comment type="caution">
    <text evidence="2">The sequence shown here is derived from an EMBL/GenBank/DDBJ whole genome shotgun (WGS) entry which is preliminary data.</text>
</comment>
<accession>A0A327P1B6</accession>